<reference evidence="2 3" key="1">
    <citation type="submission" date="2023-03" db="EMBL/GenBank/DDBJ databases">
        <title>Draft genome sequence of Thalassotalea insulae KCTC 62186T.</title>
        <authorList>
            <person name="Sawabe T."/>
        </authorList>
    </citation>
    <scope>NUCLEOTIDE SEQUENCE [LARGE SCALE GENOMIC DNA]</scope>
    <source>
        <strain evidence="2 3">KCTC 62186</strain>
    </source>
</reference>
<feature type="domain" description="DNA topoisomerase type IA zn finger" evidence="1">
    <location>
        <begin position="112"/>
        <end position="150"/>
    </location>
</feature>
<dbReference type="EMBL" id="BSST01000001">
    <property type="protein sequence ID" value="GLX78517.1"/>
    <property type="molecule type" value="Genomic_DNA"/>
</dbReference>
<accession>A0ABQ6GT33</accession>
<evidence type="ECO:0000313" key="2">
    <source>
        <dbReference type="EMBL" id="GLX78517.1"/>
    </source>
</evidence>
<dbReference type="SUPFAM" id="SSF57783">
    <property type="entry name" value="Zinc beta-ribbon"/>
    <property type="match status" value="3"/>
</dbReference>
<dbReference type="PANTHER" id="PTHR42785:SF1">
    <property type="entry name" value="DNA TOPOISOMERASE"/>
    <property type="match status" value="1"/>
</dbReference>
<dbReference type="Proteomes" id="UP001157186">
    <property type="component" value="Unassembled WGS sequence"/>
</dbReference>
<dbReference type="RefSeq" id="WP_284244398.1">
    <property type="nucleotide sequence ID" value="NZ_BSST01000001.1"/>
</dbReference>
<feature type="domain" description="DNA topoisomerase type IA zn finger" evidence="1">
    <location>
        <begin position="69"/>
        <end position="101"/>
    </location>
</feature>
<dbReference type="Gene3D" id="3.30.65.10">
    <property type="entry name" value="Bacterial Topoisomerase I, domain 1"/>
    <property type="match status" value="3"/>
</dbReference>
<organism evidence="2 3">
    <name type="scientific">Thalassotalea insulae</name>
    <dbReference type="NCBI Taxonomy" id="2056778"/>
    <lineage>
        <taxon>Bacteria</taxon>
        <taxon>Pseudomonadati</taxon>
        <taxon>Pseudomonadota</taxon>
        <taxon>Gammaproteobacteria</taxon>
        <taxon>Alteromonadales</taxon>
        <taxon>Colwelliaceae</taxon>
        <taxon>Thalassotalea</taxon>
    </lineage>
</organism>
<proteinExistence type="predicted"/>
<dbReference type="PANTHER" id="PTHR42785">
    <property type="entry name" value="DNA TOPOISOMERASE, TYPE IA, CORE"/>
    <property type="match status" value="1"/>
</dbReference>
<name>A0ABQ6GT33_9GAMM</name>
<comment type="caution">
    <text evidence="2">The sequence shown here is derived from an EMBL/GenBank/DDBJ whole genome shotgun (WGS) entry which is preliminary data.</text>
</comment>
<evidence type="ECO:0000313" key="3">
    <source>
        <dbReference type="Proteomes" id="UP001157186"/>
    </source>
</evidence>
<dbReference type="InterPro" id="IPR000380">
    <property type="entry name" value="Topo_IA"/>
</dbReference>
<sequence length="185" mass="20717">MSKPDDPLFTRHEHALEKAYEVCPDCGSELVVKHSKAGAFFGCASYPQCKYTRPVVEHQKVEDKILPGSECPDCGHELAVKQGRYGMFIGCTNFPACHHIEHQAQQQPLEQISCPSCRKGSLVERQSRFGKTFYACDNYPKCKFAVNHQPVAGECKTCGFPLLLKRQMAAGEKLQCAQKKCSKFQ</sequence>
<protein>
    <recommendedName>
        <fullName evidence="1">DNA topoisomerase type IA zn finger domain-containing protein</fullName>
    </recommendedName>
</protein>
<keyword evidence="3" id="KW-1185">Reference proteome</keyword>
<dbReference type="InterPro" id="IPR013498">
    <property type="entry name" value="Topo_IA_Znf"/>
</dbReference>
<evidence type="ECO:0000259" key="1">
    <source>
        <dbReference type="Pfam" id="PF01396"/>
    </source>
</evidence>
<dbReference type="Pfam" id="PF01396">
    <property type="entry name" value="Zn_ribbon_Top1"/>
    <property type="match status" value="3"/>
</dbReference>
<feature type="domain" description="DNA topoisomerase type IA zn finger" evidence="1">
    <location>
        <begin position="21"/>
        <end position="55"/>
    </location>
</feature>
<gene>
    <name evidence="2" type="primary">yrdD</name>
    <name evidence="2" type="ORF">tinsulaeT_18570</name>
</gene>